<feature type="transmembrane region" description="Helical" evidence="6">
    <location>
        <begin position="60"/>
        <end position="77"/>
    </location>
</feature>
<dbReference type="EMBL" id="JANCYU010000059">
    <property type="protein sequence ID" value="KAK4528091.1"/>
    <property type="molecule type" value="Genomic_DNA"/>
</dbReference>
<feature type="transmembrane region" description="Helical" evidence="6">
    <location>
        <begin position="215"/>
        <end position="235"/>
    </location>
</feature>
<evidence type="ECO:0000256" key="1">
    <source>
        <dbReference type="ARBA" id="ARBA00004651"/>
    </source>
</evidence>
<evidence type="ECO:0000256" key="2">
    <source>
        <dbReference type="ARBA" id="ARBA00022475"/>
    </source>
</evidence>
<feature type="domain" description="VTT" evidence="7">
    <location>
        <begin position="124"/>
        <end position="235"/>
    </location>
</feature>
<keyword evidence="2" id="KW-1003">Cell membrane</keyword>
<reference evidence="8 9" key="1">
    <citation type="submission" date="2022-07" db="EMBL/GenBank/DDBJ databases">
        <title>Genome-wide signatures of adaptation to extreme environments.</title>
        <authorList>
            <person name="Cho C.H."/>
            <person name="Yoon H.S."/>
        </authorList>
    </citation>
    <scope>NUCLEOTIDE SEQUENCE [LARGE SCALE GENOMIC DNA]</scope>
    <source>
        <strain evidence="8 9">108.79 E11</strain>
    </source>
</reference>
<sequence>MIKRYNWTNRILVVPSTRQRYGFQYIGYHCLHGQSVTRGIIVVACDKTNKKGISSSLQKILVGVATAVLLYLGIQFLKASPKNWKNVGWYSWLSSLDLPSRFFLFFLIHTIAVVGCFPGTSAIELGAGWSMNIYYGFICMYTSKVVAAMISFVLAKSILYRWTQSRIQKYPFAVKLMSAIAKRGWKLALFCRLSPIPSFVNNYIIALTPIAFRDYMIATLIGTIPFLFQLVVLGAGIPRDVPQANVHPPLVSYQRLFKYIPIILGIGGLSAYMKQVVDDSLSSTNNNDEESFDISQ</sequence>
<dbReference type="InterPro" id="IPR032816">
    <property type="entry name" value="VTT_dom"/>
</dbReference>
<dbReference type="InterPro" id="IPR015414">
    <property type="entry name" value="TMEM64"/>
</dbReference>
<keyword evidence="9" id="KW-1185">Reference proteome</keyword>
<accession>A0AAV9ILQ2</accession>
<evidence type="ECO:0000313" key="9">
    <source>
        <dbReference type="Proteomes" id="UP001300502"/>
    </source>
</evidence>
<dbReference type="PANTHER" id="PTHR12677:SF59">
    <property type="entry name" value="GOLGI APPARATUS MEMBRANE PROTEIN TVP38-RELATED"/>
    <property type="match status" value="1"/>
</dbReference>
<dbReference type="Pfam" id="PF09335">
    <property type="entry name" value="VTT_dom"/>
    <property type="match status" value="1"/>
</dbReference>
<dbReference type="Proteomes" id="UP001300502">
    <property type="component" value="Unassembled WGS sequence"/>
</dbReference>
<organism evidence="8 9">
    <name type="scientific">Galdieria yellowstonensis</name>
    <dbReference type="NCBI Taxonomy" id="3028027"/>
    <lineage>
        <taxon>Eukaryota</taxon>
        <taxon>Rhodophyta</taxon>
        <taxon>Bangiophyceae</taxon>
        <taxon>Galdieriales</taxon>
        <taxon>Galdieriaceae</taxon>
        <taxon>Galdieria</taxon>
    </lineage>
</organism>
<keyword evidence="5 6" id="KW-0472">Membrane</keyword>
<evidence type="ECO:0000256" key="5">
    <source>
        <dbReference type="ARBA" id="ARBA00023136"/>
    </source>
</evidence>
<evidence type="ECO:0000256" key="3">
    <source>
        <dbReference type="ARBA" id="ARBA00022692"/>
    </source>
</evidence>
<comment type="subcellular location">
    <subcellularLocation>
        <location evidence="1">Cell membrane</location>
        <topology evidence="1">Multi-pass membrane protein</topology>
    </subcellularLocation>
</comment>
<keyword evidence="3 6" id="KW-0812">Transmembrane</keyword>
<comment type="caution">
    <text evidence="8">The sequence shown here is derived from an EMBL/GenBank/DDBJ whole genome shotgun (WGS) entry which is preliminary data.</text>
</comment>
<evidence type="ECO:0000256" key="6">
    <source>
        <dbReference type="SAM" id="Phobius"/>
    </source>
</evidence>
<evidence type="ECO:0000259" key="7">
    <source>
        <dbReference type="Pfam" id="PF09335"/>
    </source>
</evidence>
<gene>
    <name evidence="8" type="ORF">GAYE_SCF48G6025</name>
</gene>
<feature type="transmembrane region" description="Helical" evidence="6">
    <location>
        <begin position="102"/>
        <end position="121"/>
    </location>
</feature>
<dbReference type="AlphaFoldDB" id="A0AAV9ILQ2"/>
<name>A0AAV9ILQ2_9RHOD</name>
<dbReference type="PANTHER" id="PTHR12677">
    <property type="entry name" value="GOLGI APPARATUS MEMBRANE PROTEIN TVP38-RELATED"/>
    <property type="match status" value="1"/>
</dbReference>
<evidence type="ECO:0000256" key="4">
    <source>
        <dbReference type="ARBA" id="ARBA00022989"/>
    </source>
</evidence>
<protein>
    <recommendedName>
        <fullName evidence="7">VTT domain-containing protein</fullName>
    </recommendedName>
</protein>
<keyword evidence="4 6" id="KW-1133">Transmembrane helix</keyword>
<evidence type="ECO:0000313" key="8">
    <source>
        <dbReference type="EMBL" id="KAK4528091.1"/>
    </source>
</evidence>
<feature type="transmembrane region" description="Helical" evidence="6">
    <location>
        <begin position="133"/>
        <end position="155"/>
    </location>
</feature>
<proteinExistence type="predicted"/>
<dbReference type="GO" id="GO:0005886">
    <property type="term" value="C:plasma membrane"/>
    <property type="evidence" value="ECO:0007669"/>
    <property type="project" value="UniProtKB-SubCell"/>
</dbReference>